<sequence length="129" mass="14527">MSAATLGVQGRCAHCQTTQLLKPWQLNAISINEPFTCEHCQKALELRCPQQIKRFKSLDSLALLRFSASLTVCTALLVALVMEWLGLLSVTEQLNASLITIFLYFVVVRYARQRRHMTLILEAAKAYAD</sequence>
<dbReference type="EMBL" id="MOBX01000014">
    <property type="protein sequence ID" value="RON79171.1"/>
    <property type="molecule type" value="Genomic_DNA"/>
</dbReference>
<name>A0A423M8N2_PSEFL</name>
<evidence type="ECO:0000313" key="3">
    <source>
        <dbReference type="Proteomes" id="UP000285378"/>
    </source>
</evidence>
<organism evidence="2 3">
    <name type="scientific">Pseudomonas fluorescens</name>
    <dbReference type="NCBI Taxonomy" id="294"/>
    <lineage>
        <taxon>Bacteria</taxon>
        <taxon>Pseudomonadati</taxon>
        <taxon>Pseudomonadota</taxon>
        <taxon>Gammaproteobacteria</taxon>
        <taxon>Pseudomonadales</taxon>
        <taxon>Pseudomonadaceae</taxon>
        <taxon>Pseudomonas</taxon>
    </lineage>
</organism>
<gene>
    <name evidence="2" type="ORF">BK670_16815</name>
</gene>
<comment type="caution">
    <text evidence="2">The sequence shown here is derived from an EMBL/GenBank/DDBJ whole genome shotgun (WGS) entry which is preliminary data.</text>
</comment>
<reference evidence="2 3" key="1">
    <citation type="submission" date="2016-10" db="EMBL/GenBank/DDBJ databases">
        <title>Comparative genome analysis of multiple Pseudomonas spp. focuses on biocontrol and plant growth promoting traits.</title>
        <authorList>
            <person name="Tao X.-Y."/>
            <person name="Taylor C.G."/>
        </authorList>
    </citation>
    <scope>NUCLEOTIDE SEQUENCE [LARGE SCALE GENOMIC DNA]</scope>
    <source>
        <strain evidence="2 3">28B5</strain>
    </source>
</reference>
<evidence type="ECO:0000256" key="1">
    <source>
        <dbReference type="SAM" id="Phobius"/>
    </source>
</evidence>
<dbReference type="Proteomes" id="UP000285378">
    <property type="component" value="Unassembled WGS sequence"/>
</dbReference>
<accession>A0A423M8N2</accession>
<evidence type="ECO:0000313" key="2">
    <source>
        <dbReference type="EMBL" id="RON79171.1"/>
    </source>
</evidence>
<feature type="transmembrane region" description="Helical" evidence="1">
    <location>
        <begin position="62"/>
        <end position="82"/>
    </location>
</feature>
<feature type="transmembrane region" description="Helical" evidence="1">
    <location>
        <begin position="94"/>
        <end position="111"/>
    </location>
</feature>
<dbReference type="AlphaFoldDB" id="A0A423M8N2"/>
<keyword evidence="1" id="KW-0472">Membrane</keyword>
<keyword evidence="1" id="KW-0812">Transmembrane</keyword>
<protein>
    <submittedName>
        <fullName evidence="2">Uncharacterized protein</fullName>
    </submittedName>
</protein>
<dbReference type="OrthoDB" id="7028120at2"/>
<proteinExistence type="predicted"/>
<keyword evidence="1" id="KW-1133">Transmembrane helix</keyword>
<dbReference type="RefSeq" id="WP_123451584.1">
    <property type="nucleotide sequence ID" value="NZ_MOBX01000014.1"/>
</dbReference>